<dbReference type="AlphaFoldDB" id="Q9P9Q5"/>
<evidence type="ECO:0000313" key="3">
    <source>
        <dbReference type="EMBL" id="AAF84922.1"/>
    </source>
</evidence>
<dbReference type="HOGENOM" id="CLU_2704028_0_0_6"/>
<dbReference type="PIR" id="C82596">
    <property type="entry name" value="C82596"/>
</dbReference>
<reference evidence="3" key="2">
    <citation type="submission" date="2000-06" db="EMBL/GenBank/DDBJ databases">
        <authorList>
            <person name="Simpson A.J.G."/>
            <person name="Reinach F.C."/>
            <person name="Arruda P."/>
            <person name="Abreu F.A."/>
            <person name="Acencio M."/>
            <person name="Alvarenga R."/>
            <person name="Alves L.M.C."/>
            <person name="Araya J.E."/>
            <person name="Baia G.S."/>
            <person name="Baptista C.S."/>
            <person name="Barros M.H."/>
            <person name="Bonaccorsi E.D."/>
            <person name="Bordin S."/>
            <person name="Bove J.M."/>
            <person name="Briones M.R.S."/>
            <person name="Bueno M.R.P."/>
            <person name="Camargo A.A."/>
            <person name="Camargo L.E.A."/>
            <person name="Carraro D.M."/>
            <person name="Carrer H."/>
            <person name="Colauto N.B."/>
            <person name="Colombo C."/>
            <person name="Costa F.F."/>
            <person name="Costa M.C.R."/>
            <person name="Costa-Neto C.M."/>
            <person name="Coutinho L.L."/>
            <person name="Cristofani M."/>
            <person name="Dias-Neto E."/>
            <person name="Docena C."/>
            <person name="El-Dorry H."/>
            <person name="Facincani A.P."/>
            <person name="Ferreira A.J.S."/>
            <person name="Ferreira V.C.A."/>
            <person name="Ferro J.A."/>
            <person name="Fraga J.S."/>
            <person name="Franca S.C."/>
            <person name="Franco M.C."/>
            <person name="Frohme M."/>
            <person name="Furlan L.R."/>
            <person name="Garnier M."/>
            <person name="Goldman G.H."/>
            <person name="Goldman M.H.S."/>
            <person name="Gomes S.L."/>
            <person name="Gruber A."/>
            <person name="Ho P.L."/>
            <person name="Hoheisel J.D."/>
            <person name="Junqueira M.L."/>
            <person name="Kemper E.L."/>
            <person name="Kitajima J.P."/>
            <person name="Krieger J.E."/>
            <person name="Kuramae E.E."/>
            <person name="Laigret F."/>
            <person name="Lambais M.R."/>
            <person name="Leite L.C.C."/>
            <person name="Lemos E.G.M."/>
            <person name="Lemos M.V.F."/>
            <person name="Lopes S.A."/>
            <person name="Lopes C.R."/>
            <person name="Machado J.A."/>
            <person name="Machado M.A."/>
            <person name="Madeira A.M.B.N."/>
            <person name="Madeira H.M.F."/>
            <person name="Marino C.L."/>
            <person name="Marques M.V."/>
            <person name="Martins E.A.L."/>
            <person name="Martins E.M.F."/>
            <person name="Matsukuma A.Y."/>
            <person name="Menck C.F.M."/>
            <person name="Miracca E.C."/>
            <person name="Miyaki C.Y."/>
            <person name="Monteiro-Vitorello C.B."/>
            <person name="Moon D.H."/>
            <person name="Nagai M.A."/>
            <person name="Nascimento A.L.T.O."/>
            <person name="Netto L.E.S."/>
            <person name="Nhani A.Jr."/>
            <person name="Nobrega F.G."/>
            <person name="Nunes L.R."/>
            <person name="Oliveira M.A."/>
            <person name="de Oliveira M.C."/>
            <person name="de Oliveira R.C."/>
            <person name="Palmieri D.A."/>
            <person name="Paris A."/>
            <person name="Peixoto B.R."/>
            <person name="Pereira G.A.G."/>
            <person name="Pereira H.A.Jr."/>
            <person name="Pesquero J.B."/>
            <person name="Quaggio R.B."/>
            <person name="Roberto P.G."/>
            <person name="Rodrigues V."/>
            <person name="de M Rosa A.J."/>
            <person name="de Rosa V.E.Jr."/>
            <person name="de Sa R.G."/>
            <person name="Santelli R.V."/>
            <person name="Sawasaki H.E."/>
            <person name="da Silva A.C.R."/>
            <person name="da Silva F.R."/>
            <person name="da Silva A.M."/>
            <person name="Silva W.A.Jr."/>
            <person name="da Silveira J.F."/>
            <person name="Silvestri M.L.Z."/>
            <person name="Siqueira W.J."/>
            <person name="de Souza A.A."/>
            <person name="de Souza A.P."/>
            <person name="Terenzi M.F."/>
            <person name="Truffi D."/>
            <person name="Tsai S.M."/>
            <person name="Tsuhako M.H."/>
            <person name="Vallada H."/>
            <person name="Van Sluys M.A."/>
            <person name="Verjovski-Almeida S."/>
            <person name="Vettore A.L."/>
            <person name="Zago M.A."/>
            <person name="Zatz M."/>
            <person name="Meidanis J."/>
            <person name="Setubal J.C."/>
        </authorList>
    </citation>
    <scope>NUCLEOTIDE SEQUENCE</scope>
    <source>
        <strain evidence="3">9a5c</strain>
    </source>
</reference>
<organism evidence="3 4">
    <name type="scientific">Xylella fastidiosa (strain 9a5c)</name>
    <dbReference type="NCBI Taxonomy" id="160492"/>
    <lineage>
        <taxon>Bacteria</taxon>
        <taxon>Pseudomonadati</taxon>
        <taxon>Pseudomonadota</taxon>
        <taxon>Gammaproteobacteria</taxon>
        <taxon>Lysobacterales</taxon>
        <taxon>Lysobacteraceae</taxon>
        <taxon>Xylella</taxon>
    </lineage>
</organism>
<dbReference type="EMBL" id="AE003849">
    <property type="protein sequence ID" value="AAF84922.1"/>
    <property type="molecule type" value="Genomic_DNA"/>
</dbReference>
<dbReference type="STRING" id="160492.XF_0504"/>
<evidence type="ECO:0000313" key="2">
    <source>
        <dbReference type="EMBL" id="AAF83314.1"/>
    </source>
</evidence>
<dbReference type="KEGG" id="xfa:XF_0504"/>
<dbReference type="Proteomes" id="UP000000812">
    <property type="component" value="Chromosome"/>
</dbReference>
<dbReference type="EMBL" id="AE003849">
    <property type="protein sequence ID" value="AAF83314.1"/>
    <property type="molecule type" value="Genomic_DNA"/>
</dbReference>
<accession>Q9P9Q5</accession>
<name>Q9P9Q5_XYLFA</name>
<proteinExistence type="predicted"/>
<gene>
    <name evidence="2" type="ordered locus">XF_0504</name>
    <name evidence="3" type="ordered locus">XF_2123</name>
</gene>
<dbReference type="KEGG" id="xfa:XF_2123"/>
<protein>
    <submittedName>
        <fullName evidence="3">Uncharacterized protein</fullName>
    </submittedName>
</protein>
<evidence type="ECO:0000256" key="1">
    <source>
        <dbReference type="SAM" id="MobiDB-lite"/>
    </source>
</evidence>
<sequence>MMARHRLPSGYRRQGRGTMTPRQCAGLRAALAALYSSEPGLSGAAALAARERMWVDAEASQRKQGVLLLRGGT</sequence>
<feature type="region of interest" description="Disordered" evidence="1">
    <location>
        <begin position="1"/>
        <end position="20"/>
    </location>
</feature>
<reference evidence="3 4" key="1">
    <citation type="journal article" date="2000" name="Nature">
        <title>The genome sequence of the plant pathogen Xylella fastidiosa.</title>
        <authorList>
            <person name="Simpson A.J."/>
            <person name="Reinach F.C."/>
            <person name="Arruda P."/>
            <person name="Abreu F.A."/>
            <person name="Acencio M."/>
            <person name="Alvarenga R."/>
            <person name="Alves L.M."/>
            <person name="Araya J.E."/>
            <person name="Baia G.S."/>
            <person name="Baptista C.S."/>
            <person name="Barros M.H."/>
            <person name="Bonaccorsi E.D."/>
            <person name="Bordin S."/>
            <person name="Bove J.M."/>
            <person name="Briones M.R."/>
            <person name="Bueno M.R."/>
            <person name="Camargo A.A."/>
            <person name="Camargo L.E."/>
            <person name="Carraro D.M."/>
            <person name="Carrer H."/>
            <person name="Colauto N.B."/>
            <person name="Colombo C."/>
            <person name="Costa F.F."/>
            <person name="Costa M.C."/>
            <person name="Costa-Neto C.M."/>
            <person name="Coutinho L.L."/>
            <person name="Cristofani M."/>
            <person name="Dias-Neto E."/>
            <person name="Docena C."/>
            <person name="El-Dorry H."/>
            <person name="Facincani A.P."/>
            <person name="Ferreira A.J."/>
            <person name="Ferreira V.C."/>
            <person name="Ferro J.A."/>
            <person name="Fraga J.S."/>
            <person name="Franca S.C."/>
            <person name="Franco M.C."/>
            <person name="Frohme M."/>
            <person name="Furlan L.R."/>
            <person name="Garnier M."/>
            <person name="Goldman G.H."/>
            <person name="Goldman M.H."/>
            <person name="Gomes S.L."/>
            <person name="Gruber A."/>
            <person name="Ho P.L."/>
            <person name="Hoheisel J.D."/>
            <person name="Junqueira M.L."/>
            <person name="Kemper E.L."/>
            <person name="Kitajima J.P."/>
            <person name="Krieger J.E."/>
            <person name="Kuramae E.E."/>
            <person name="Laigret F."/>
            <person name="Lambais M.R."/>
            <person name="Leite L.C."/>
            <person name="Lemos E.G."/>
            <person name="Lemos M.V."/>
            <person name="Lopes S.A."/>
            <person name="Lopes C.R."/>
            <person name="Machado J.A."/>
            <person name="Machado M.A."/>
            <person name="Madeira A.M."/>
            <person name="Madeira H.M."/>
            <person name="Marino C.L."/>
            <person name="Marques M.V."/>
            <person name="Martins E.A."/>
            <person name="Martins E.M."/>
            <person name="Matsukuma A.Y."/>
            <person name="Menck C.F."/>
            <person name="Miracca E.C."/>
            <person name="Miyaki C.Y."/>
            <person name="Monteriro-Vitorello C.B."/>
            <person name="Moon D.H."/>
            <person name="Nagai M.A."/>
            <person name="Nascimento A.L."/>
            <person name="Netto L.E."/>
            <person name="Nhani A.Jr."/>
            <person name="Nobrega F.G."/>
            <person name="Nunes L.R."/>
            <person name="Oliveira M.A."/>
            <person name="de Oliveira M.C."/>
            <person name="de Oliveira R.C."/>
            <person name="Palmieri D.A."/>
            <person name="Paris A."/>
            <person name="Peixoto B.R."/>
            <person name="Pereira G.A."/>
            <person name="Pereira H.A.Jr."/>
            <person name="Pesquero J.B."/>
            <person name="Quaggio R.B."/>
            <person name="Roberto P.G."/>
            <person name="Rodrigues V."/>
            <person name="de M Rosa A.J."/>
            <person name="de Rosa V.E.Jr."/>
            <person name="de Sa R.G."/>
            <person name="Santelli R.V."/>
            <person name="Sawasaki H.E."/>
            <person name="da Silva A.C."/>
            <person name="da Silva A.M."/>
            <person name="da Silva F.R."/>
            <person name="da Silva W.A.Jr."/>
            <person name="da Silveira J.F."/>
            <person name="Silvestri M.L."/>
            <person name="Siqueira W.J."/>
            <person name="de Souza A.A."/>
            <person name="de Souza A.P."/>
            <person name="Terenzi M.F."/>
            <person name="Truffi D."/>
            <person name="Tsai S.M."/>
            <person name="Tsuhako M.H."/>
            <person name="Vallada H."/>
            <person name="Van Sluys M.A."/>
            <person name="Verjovski-Almeida S."/>
            <person name="Vettore A.L."/>
            <person name="Zago M.A."/>
            <person name="Zatz M."/>
            <person name="Meidanis J."/>
            <person name="Setubal J.C."/>
        </authorList>
    </citation>
    <scope>NUCLEOTIDE SEQUENCE [LARGE SCALE GENOMIC DNA]</scope>
    <source>
        <strain evidence="3 4">9a5c</strain>
    </source>
</reference>
<evidence type="ECO:0000313" key="4">
    <source>
        <dbReference type="Proteomes" id="UP000000812"/>
    </source>
</evidence>